<dbReference type="InterPro" id="IPR003661">
    <property type="entry name" value="HisK_dim/P_dom"/>
</dbReference>
<comment type="caution">
    <text evidence="9">The sequence shown here is derived from an EMBL/GenBank/DDBJ whole genome shotgun (WGS) entry which is preliminary data.</text>
</comment>
<dbReference type="SUPFAM" id="SSF47384">
    <property type="entry name" value="Homodimeric domain of signal transducing histidine kinase"/>
    <property type="match status" value="1"/>
</dbReference>
<dbReference type="Proteomes" id="UP001247805">
    <property type="component" value="Unassembled WGS sequence"/>
</dbReference>
<dbReference type="Pfam" id="PF00512">
    <property type="entry name" value="HisKA"/>
    <property type="match status" value="1"/>
</dbReference>
<feature type="transmembrane region" description="Helical" evidence="7">
    <location>
        <begin position="197"/>
        <end position="219"/>
    </location>
</feature>
<organism evidence="9 10">
    <name type="scientific">Paraglaciecola aquimarina</name>
    <dbReference type="NCBI Taxonomy" id="1235557"/>
    <lineage>
        <taxon>Bacteria</taxon>
        <taxon>Pseudomonadati</taxon>
        <taxon>Pseudomonadota</taxon>
        <taxon>Gammaproteobacteria</taxon>
        <taxon>Alteromonadales</taxon>
        <taxon>Alteromonadaceae</taxon>
        <taxon>Paraglaciecola</taxon>
    </lineage>
</organism>
<dbReference type="Pfam" id="PF02518">
    <property type="entry name" value="HATPase_c"/>
    <property type="match status" value="1"/>
</dbReference>
<dbReference type="InterPro" id="IPR003594">
    <property type="entry name" value="HATPase_dom"/>
</dbReference>
<dbReference type="Gene3D" id="1.10.287.130">
    <property type="match status" value="1"/>
</dbReference>
<reference evidence="9 10" key="1">
    <citation type="submission" date="2023-10" db="EMBL/GenBank/DDBJ databases">
        <title>Glaciecola aquimarina strain GGW-M5 nov., isolated from a coastal seawater.</title>
        <authorList>
            <person name="Bayburt H."/>
            <person name="Kim J.M."/>
            <person name="Choi B.J."/>
            <person name="Jeon C.O."/>
        </authorList>
    </citation>
    <scope>NUCLEOTIDE SEQUENCE [LARGE SCALE GENOMIC DNA]</scope>
    <source>
        <strain evidence="9 10">KCTC 32108</strain>
    </source>
</reference>
<dbReference type="CDD" id="cd19410">
    <property type="entry name" value="HK9-like_sensor"/>
    <property type="match status" value="1"/>
</dbReference>
<evidence type="ECO:0000256" key="4">
    <source>
        <dbReference type="ARBA" id="ARBA00022679"/>
    </source>
</evidence>
<dbReference type="InterPro" id="IPR005467">
    <property type="entry name" value="His_kinase_dom"/>
</dbReference>
<evidence type="ECO:0000256" key="2">
    <source>
        <dbReference type="ARBA" id="ARBA00012438"/>
    </source>
</evidence>
<evidence type="ECO:0000256" key="6">
    <source>
        <dbReference type="SAM" id="Coils"/>
    </source>
</evidence>
<evidence type="ECO:0000313" key="9">
    <source>
        <dbReference type="EMBL" id="MDU0352999.1"/>
    </source>
</evidence>
<dbReference type="EMBL" id="JAWDIO010000002">
    <property type="protein sequence ID" value="MDU0352999.1"/>
    <property type="molecule type" value="Genomic_DNA"/>
</dbReference>
<keyword evidence="5" id="KW-0418">Kinase</keyword>
<dbReference type="RefSeq" id="WP_316024697.1">
    <property type="nucleotide sequence ID" value="NZ_JAWDIO010000002.1"/>
</dbReference>
<evidence type="ECO:0000256" key="7">
    <source>
        <dbReference type="SAM" id="Phobius"/>
    </source>
</evidence>
<feature type="coiled-coil region" evidence="6">
    <location>
        <begin position="221"/>
        <end position="248"/>
    </location>
</feature>
<keyword evidence="7" id="KW-0472">Membrane</keyword>
<dbReference type="PANTHER" id="PTHR43304">
    <property type="entry name" value="PHYTOCHROME-LIKE PROTEIN CPH1"/>
    <property type="match status" value="1"/>
</dbReference>
<dbReference type="PANTHER" id="PTHR43304:SF1">
    <property type="entry name" value="PAC DOMAIN-CONTAINING PROTEIN"/>
    <property type="match status" value="1"/>
</dbReference>
<keyword evidence="10" id="KW-1185">Reference proteome</keyword>
<evidence type="ECO:0000256" key="1">
    <source>
        <dbReference type="ARBA" id="ARBA00000085"/>
    </source>
</evidence>
<feature type="domain" description="Histidine kinase" evidence="8">
    <location>
        <begin position="269"/>
        <end position="493"/>
    </location>
</feature>
<evidence type="ECO:0000256" key="3">
    <source>
        <dbReference type="ARBA" id="ARBA00022553"/>
    </source>
</evidence>
<dbReference type="InterPro" id="IPR007891">
    <property type="entry name" value="CHASE3"/>
</dbReference>
<dbReference type="SUPFAM" id="SSF55874">
    <property type="entry name" value="ATPase domain of HSP90 chaperone/DNA topoisomerase II/histidine kinase"/>
    <property type="match status" value="1"/>
</dbReference>
<dbReference type="InterPro" id="IPR036097">
    <property type="entry name" value="HisK_dim/P_sf"/>
</dbReference>
<evidence type="ECO:0000313" key="10">
    <source>
        <dbReference type="Proteomes" id="UP001247805"/>
    </source>
</evidence>
<dbReference type="SMART" id="SM00388">
    <property type="entry name" value="HisKA"/>
    <property type="match status" value="1"/>
</dbReference>
<proteinExistence type="predicted"/>
<keyword evidence="3" id="KW-0597">Phosphoprotein</keyword>
<keyword evidence="4" id="KW-0808">Transferase</keyword>
<keyword evidence="6" id="KW-0175">Coiled coil</keyword>
<dbReference type="InterPro" id="IPR036890">
    <property type="entry name" value="HATPase_C_sf"/>
</dbReference>
<dbReference type="Gene3D" id="3.30.565.10">
    <property type="entry name" value="Histidine kinase-like ATPase, C-terminal domain"/>
    <property type="match status" value="1"/>
</dbReference>
<dbReference type="PROSITE" id="PS50109">
    <property type="entry name" value="HIS_KIN"/>
    <property type="match status" value="1"/>
</dbReference>
<name>A0ABU3SSK5_9ALTE</name>
<feature type="transmembrane region" description="Helical" evidence="7">
    <location>
        <begin position="20"/>
        <end position="39"/>
    </location>
</feature>
<gene>
    <name evidence="9" type="ORF">RS130_02800</name>
</gene>
<evidence type="ECO:0000259" key="8">
    <source>
        <dbReference type="PROSITE" id="PS50109"/>
    </source>
</evidence>
<dbReference type="Pfam" id="PF05227">
    <property type="entry name" value="CHASE3"/>
    <property type="match status" value="1"/>
</dbReference>
<dbReference type="InterPro" id="IPR052162">
    <property type="entry name" value="Sensor_kinase/Photoreceptor"/>
</dbReference>
<keyword evidence="7" id="KW-0812">Transmembrane</keyword>
<dbReference type="InterPro" id="IPR004358">
    <property type="entry name" value="Sig_transdc_His_kin-like_C"/>
</dbReference>
<dbReference type="EC" id="2.7.13.3" evidence="2"/>
<evidence type="ECO:0000256" key="5">
    <source>
        <dbReference type="ARBA" id="ARBA00022777"/>
    </source>
</evidence>
<dbReference type="PRINTS" id="PR00344">
    <property type="entry name" value="BCTRLSENSOR"/>
</dbReference>
<accession>A0ABU3SSK5</accession>
<comment type="catalytic activity">
    <reaction evidence="1">
        <text>ATP + protein L-histidine = ADP + protein N-phospho-L-histidine.</text>
        <dbReference type="EC" id="2.7.13.3"/>
    </reaction>
</comment>
<protein>
    <recommendedName>
        <fullName evidence="2">histidine kinase</fullName>
        <ecNumber evidence="2">2.7.13.3</ecNumber>
    </recommendedName>
</protein>
<dbReference type="CDD" id="cd00082">
    <property type="entry name" value="HisKA"/>
    <property type="match status" value="1"/>
</dbReference>
<dbReference type="SMART" id="SM00387">
    <property type="entry name" value="HATPase_c"/>
    <property type="match status" value="1"/>
</dbReference>
<sequence>MFRKFGEALTTGKLFDNTLPTWTLIALIVISVIGGNAYLATKTISELSRTQHELYNTSEAALALNDLHISILSAETGQRGYLLTEVEEYLTPYKRALRKVSEQMDVVSNLKYQHENYLVKIRQLLTLSQSKLDELETTVELALENRETRALSRVMTGRGKDLYQELLQILNEVKTVEFTYRDSLFDELKALQKEATVTFLISGITSALLLFGMLVIARLNLNNEDKLKKSLEQQNENLATQVKIRTQELTVYSDELSRSNRELEDFAFVASHDLQEPLRKIRAFGDRLKSNYAEQLEGKGADYINRMQVAAERMSNLINDLLEFSRVSTKGKDFVEVDLNQLMTEILGDLEIAIEESQGQISIATLPQFQGDKGQMYQLFLNLFSNAIKFRKPDVPPQIQLTYQNEQAADPLTGLDISWHVLTLTDNGIGFEQEFADKIFVPFQRLHGRKEFKGTGIGLAVCRRIVERHGGTIEAKSELNHGAQFVIKIPVDAILFNNDGISNVRT</sequence>
<keyword evidence="7" id="KW-1133">Transmembrane helix</keyword>